<dbReference type="PROSITE" id="PS50850">
    <property type="entry name" value="MFS"/>
    <property type="match status" value="1"/>
</dbReference>
<feature type="region of interest" description="Disordered" evidence="7">
    <location>
        <begin position="540"/>
        <end position="607"/>
    </location>
</feature>
<feature type="domain" description="Major facilitator superfamily (MFS) profile" evidence="9">
    <location>
        <begin position="53"/>
        <end position="499"/>
    </location>
</feature>
<feature type="transmembrane region" description="Helical" evidence="8">
    <location>
        <begin position="273"/>
        <end position="292"/>
    </location>
</feature>
<dbReference type="AlphaFoldDB" id="A0A3M7GB70"/>
<feature type="transmembrane region" description="Helical" evidence="8">
    <location>
        <begin position="380"/>
        <end position="398"/>
    </location>
</feature>
<feature type="transmembrane region" description="Helical" evidence="8">
    <location>
        <begin position="118"/>
        <end position="137"/>
    </location>
</feature>
<evidence type="ECO:0000256" key="6">
    <source>
        <dbReference type="ARBA" id="ARBA00023136"/>
    </source>
</evidence>
<name>A0A3M7GB70_HORWE</name>
<feature type="transmembrane region" description="Helical" evidence="8">
    <location>
        <begin position="143"/>
        <end position="164"/>
    </location>
</feature>
<dbReference type="GO" id="GO:0005886">
    <property type="term" value="C:plasma membrane"/>
    <property type="evidence" value="ECO:0007669"/>
    <property type="project" value="TreeGrafter"/>
</dbReference>
<feature type="transmembrane region" description="Helical" evidence="8">
    <location>
        <begin position="176"/>
        <end position="200"/>
    </location>
</feature>
<dbReference type="InterPro" id="IPR036259">
    <property type="entry name" value="MFS_trans_sf"/>
</dbReference>
<feature type="transmembrane region" description="Helical" evidence="8">
    <location>
        <begin position="346"/>
        <end position="368"/>
    </location>
</feature>
<feature type="transmembrane region" description="Helical" evidence="8">
    <location>
        <begin position="404"/>
        <end position="426"/>
    </location>
</feature>
<evidence type="ECO:0000256" key="4">
    <source>
        <dbReference type="ARBA" id="ARBA00022692"/>
    </source>
</evidence>
<protein>
    <recommendedName>
        <fullName evidence="9">Major facilitator superfamily (MFS) profile domain-containing protein</fullName>
    </recommendedName>
</protein>
<keyword evidence="6 8" id="KW-0472">Membrane</keyword>
<feature type="transmembrane region" description="Helical" evidence="8">
    <location>
        <begin position="511"/>
        <end position="529"/>
    </location>
</feature>
<dbReference type="PANTHER" id="PTHR23501">
    <property type="entry name" value="MAJOR FACILITATOR SUPERFAMILY"/>
    <property type="match status" value="1"/>
</dbReference>
<reference evidence="10 11" key="1">
    <citation type="journal article" date="2018" name="BMC Genomics">
        <title>Genomic evidence for intraspecific hybridization in a clonal and extremely halotolerant yeast.</title>
        <authorList>
            <person name="Gostincar C."/>
            <person name="Stajich J.E."/>
            <person name="Zupancic J."/>
            <person name="Zalar P."/>
            <person name="Gunde-Cimerman N."/>
        </authorList>
    </citation>
    <scope>NUCLEOTIDE SEQUENCE [LARGE SCALE GENOMIC DNA]</scope>
    <source>
        <strain evidence="10 11">EXF-171</strain>
    </source>
</reference>
<dbReference type="EMBL" id="QWIQ01000253">
    <property type="protein sequence ID" value="RMY97871.1"/>
    <property type="molecule type" value="Genomic_DNA"/>
</dbReference>
<evidence type="ECO:0000313" key="11">
    <source>
        <dbReference type="Proteomes" id="UP000281468"/>
    </source>
</evidence>
<comment type="caution">
    <text evidence="10">The sequence shown here is derived from an EMBL/GenBank/DDBJ whole genome shotgun (WGS) entry which is preliminary data.</text>
</comment>
<comment type="subcellular location">
    <subcellularLocation>
        <location evidence="1">Endomembrane system</location>
        <topology evidence="1">Multi-pass membrane protein</topology>
    </subcellularLocation>
</comment>
<accession>A0A3M7GB70</accession>
<evidence type="ECO:0000256" key="2">
    <source>
        <dbReference type="ARBA" id="ARBA00008335"/>
    </source>
</evidence>
<evidence type="ECO:0000256" key="1">
    <source>
        <dbReference type="ARBA" id="ARBA00004127"/>
    </source>
</evidence>
<dbReference type="Gene3D" id="1.20.1250.20">
    <property type="entry name" value="MFS general substrate transporter like domains"/>
    <property type="match status" value="1"/>
</dbReference>
<dbReference type="InterPro" id="IPR020846">
    <property type="entry name" value="MFS_dom"/>
</dbReference>
<evidence type="ECO:0000256" key="5">
    <source>
        <dbReference type="ARBA" id="ARBA00022989"/>
    </source>
</evidence>
<keyword evidence="3" id="KW-0813">Transport</keyword>
<evidence type="ECO:0000256" key="8">
    <source>
        <dbReference type="SAM" id="Phobius"/>
    </source>
</evidence>
<comment type="similarity">
    <text evidence="2">Belongs to the major facilitator superfamily.</text>
</comment>
<dbReference type="Proteomes" id="UP000281468">
    <property type="component" value="Unassembled WGS sequence"/>
</dbReference>
<dbReference type="VEuPathDB" id="FungiDB:BTJ68_09775"/>
<dbReference type="PANTHER" id="PTHR23501:SF78">
    <property type="entry name" value="MAJOR FACILITATOR SUPERFAMILY (MFS) PROFILE DOMAIN-CONTAINING PROTEIN-RELATED"/>
    <property type="match status" value="1"/>
</dbReference>
<dbReference type="PRINTS" id="PR01036">
    <property type="entry name" value="TCRTETB"/>
</dbReference>
<organism evidence="10 11">
    <name type="scientific">Hortaea werneckii</name>
    <name type="common">Black yeast</name>
    <name type="synonym">Cladosporium werneckii</name>
    <dbReference type="NCBI Taxonomy" id="91943"/>
    <lineage>
        <taxon>Eukaryota</taxon>
        <taxon>Fungi</taxon>
        <taxon>Dikarya</taxon>
        <taxon>Ascomycota</taxon>
        <taxon>Pezizomycotina</taxon>
        <taxon>Dothideomycetes</taxon>
        <taxon>Dothideomycetidae</taxon>
        <taxon>Mycosphaerellales</taxon>
        <taxon>Teratosphaeriaceae</taxon>
        <taxon>Hortaea</taxon>
    </lineage>
</organism>
<keyword evidence="5 8" id="KW-1133">Transmembrane helix</keyword>
<dbReference type="SUPFAM" id="SSF103473">
    <property type="entry name" value="MFS general substrate transporter"/>
    <property type="match status" value="1"/>
</dbReference>
<feature type="transmembrane region" description="Helical" evidence="8">
    <location>
        <begin position="206"/>
        <end position="226"/>
    </location>
</feature>
<feature type="transmembrane region" description="Helical" evidence="8">
    <location>
        <begin position="238"/>
        <end position="261"/>
    </location>
</feature>
<dbReference type="FunFam" id="1.20.1250.20:FF:000436">
    <property type="entry name" value="MFS transporter, putative"/>
    <property type="match status" value="1"/>
</dbReference>
<dbReference type="GO" id="GO:0046943">
    <property type="term" value="F:carboxylic acid transmembrane transporter activity"/>
    <property type="evidence" value="ECO:0007669"/>
    <property type="project" value="UniProtKB-ARBA"/>
</dbReference>
<gene>
    <name evidence="10" type="ORF">D0862_07860</name>
</gene>
<feature type="transmembrane region" description="Helical" evidence="8">
    <location>
        <begin position="313"/>
        <end position="334"/>
    </location>
</feature>
<dbReference type="Gene3D" id="1.20.1720.10">
    <property type="entry name" value="Multidrug resistance protein D"/>
    <property type="match status" value="1"/>
</dbReference>
<feature type="compositionally biased region" description="Basic and acidic residues" evidence="7">
    <location>
        <begin position="551"/>
        <end position="565"/>
    </location>
</feature>
<evidence type="ECO:0000259" key="9">
    <source>
        <dbReference type="PROSITE" id="PS50850"/>
    </source>
</evidence>
<proteinExistence type="inferred from homology"/>
<dbReference type="GO" id="GO:0012505">
    <property type="term" value="C:endomembrane system"/>
    <property type="evidence" value="ECO:0007669"/>
    <property type="project" value="UniProtKB-SubCell"/>
</dbReference>
<dbReference type="FunFam" id="1.20.1720.10:FF:000013">
    <property type="entry name" value="Related to multidrug resistance proteins"/>
    <property type="match status" value="1"/>
</dbReference>
<sequence>MKIFATSPFGSLSHVLSLVKGGSNTKMGRDTEKAEAALHDQEQLLPKKELLIVFGIMSLELLVCFIDQNGIGVLLPDIARDLNASDTISWAGTSTLIANTVFQVLYGRLSDLFGRKKILISALVLLSLSDLACGLSVNSTMLYIFRGLAGVANGGITSLTMMIVSDIVTLQERGKYQGILGAMVGLGNALGPLIASAFTLHTTWRGLFYLLAPLIMVTVAGSWIFLPSNMPKLNLKETISKIDFLGLFWGTAAVILLLIPISSGGNAGTPWDSPQVIAMLVVGGVCLLAFLFSEWKLASLPMMPLSIFRKPSVAAMLAQSFLLGACYYSYLYFIPLYYQNVRGRTPLLAACLQLPLVFAQSSFSTMSGLYMSRFNRYGEIIWGGFGIWTVGAGLLTLADEHIHIGLICFFLVLVGFGTGMVFQPTLVALQAHCPKAQRAVIVSNRNFLRSSGGAVGLAVSSAILGNVLKGALPQRLHYVAQSTFAAPDLSTFSTADQTAIKSAYASASRAVFIWCVPCVGVCFLLCSLIKDGGLQRKEEKEAAIPQNSDENTPRHSIGDEEKRPSAEAPVETDARSKDLGVNVSHSPDSTDVSRKPSALSLKSDSSR</sequence>
<keyword evidence="4 8" id="KW-0812">Transmembrane</keyword>
<dbReference type="InterPro" id="IPR011701">
    <property type="entry name" value="MFS"/>
</dbReference>
<evidence type="ECO:0000256" key="7">
    <source>
        <dbReference type="SAM" id="MobiDB-lite"/>
    </source>
</evidence>
<dbReference type="Pfam" id="PF07690">
    <property type="entry name" value="MFS_1"/>
    <property type="match status" value="1"/>
</dbReference>
<evidence type="ECO:0000256" key="3">
    <source>
        <dbReference type="ARBA" id="ARBA00022448"/>
    </source>
</evidence>
<evidence type="ECO:0000313" key="10">
    <source>
        <dbReference type="EMBL" id="RMY97871.1"/>
    </source>
</evidence>